<feature type="domain" description="Mutator-like transposase" evidence="2">
    <location>
        <begin position="2"/>
        <end position="58"/>
    </location>
</feature>
<evidence type="ECO:0000259" key="2">
    <source>
        <dbReference type="Pfam" id="PF20700"/>
    </source>
</evidence>
<protein>
    <recommendedName>
        <fullName evidence="2">Mutator-like transposase domain-containing protein</fullName>
    </recommendedName>
</protein>
<accession>A0A8B6F6I7</accession>
<evidence type="ECO:0000256" key="1">
    <source>
        <dbReference type="SAM" id="MobiDB-lite"/>
    </source>
</evidence>
<dbReference type="EMBL" id="UYJE01006241">
    <property type="protein sequence ID" value="VDI44269.1"/>
    <property type="molecule type" value="Genomic_DNA"/>
</dbReference>
<evidence type="ECO:0000313" key="3">
    <source>
        <dbReference type="EMBL" id="VDI44269.1"/>
    </source>
</evidence>
<feature type="compositionally biased region" description="Polar residues" evidence="1">
    <location>
        <begin position="50"/>
        <end position="66"/>
    </location>
</feature>
<proteinExistence type="predicted"/>
<dbReference type="AlphaFoldDB" id="A0A8B6F6I7"/>
<organism evidence="3 4">
    <name type="scientific">Mytilus galloprovincialis</name>
    <name type="common">Mediterranean mussel</name>
    <dbReference type="NCBI Taxonomy" id="29158"/>
    <lineage>
        <taxon>Eukaryota</taxon>
        <taxon>Metazoa</taxon>
        <taxon>Spiralia</taxon>
        <taxon>Lophotrochozoa</taxon>
        <taxon>Mollusca</taxon>
        <taxon>Bivalvia</taxon>
        <taxon>Autobranchia</taxon>
        <taxon>Pteriomorphia</taxon>
        <taxon>Mytilida</taxon>
        <taxon>Mytiloidea</taxon>
        <taxon>Mytilidae</taxon>
        <taxon>Mytilinae</taxon>
        <taxon>Mytilus</taxon>
    </lineage>
</organism>
<sequence length="66" mass="7449">MKKKKELSKQIGKVANTSCRTAQEKEKSQSTNNNVEASFDGGWQKRGSGWNYNRNTGYNDVFSKTS</sequence>
<dbReference type="InterPro" id="IPR049012">
    <property type="entry name" value="Mutator_transp_dom"/>
</dbReference>
<keyword evidence="4" id="KW-1185">Reference proteome</keyword>
<dbReference type="Proteomes" id="UP000596742">
    <property type="component" value="Unassembled WGS sequence"/>
</dbReference>
<evidence type="ECO:0000313" key="4">
    <source>
        <dbReference type="Proteomes" id="UP000596742"/>
    </source>
</evidence>
<dbReference type="Pfam" id="PF20700">
    <property type="entry name" value="Mutator"/>
    <property type="match status" value="1"/>
</dbReference>
<gene>
    <name evidence="3" type="ORF">MGAL_10B017690</name>
</gene>
<feature type="region of interest" description="Disordered" evidence="1">
    <location>
        <begin position="1"/>
        <end position="66"/>
    </location>
</feature>
<name>A0A8B6F6I7_MYTGA</name>
<comment type="caution">
    <text evidence="3">The sequence shown here is derived from an EMBL/GenBank/DDBJ whole genome shotgun (WGS) entry which is preliminary data.</text>
</comment>
<reference evidence="3" key="1">
    <citation type="submission" date="2018-11" db="EMBL/GenBank/DDBJ databases">
        <authorList>
            <person name="Alioto T."/>
            <person name="Alioto T."/>
        </authorList>
    </citation>
    <scope>NUCLEOTIDE SEQUENCE</scope>
</reference>